<dbReference type="InterPro" id="IPR003856">
    <property type="entry name" value="LPS_length_determ_N"/>
</dbReference>
<keyword evidence="10" id="KW-1185">Reference proteome</keyword>
<feature type="domain" description="Polysaccharide chain length determinant N-terminal" evidence="8">
    <location>
        <begin position="15"/>
        <end position="95"/>
    </location>
</feature>
<evidence type="ECO:0000256" key="5">
    <source>
        <dbReference type="ARBA" id="ARBA00023136"/>
    </source>
</evidence>
<keyword evidence="6" id="KW-0175">Coiled coil</keyword>
<dbReference type="PANTHER" id="PTHR32309">
    <property type="entry name" value="TYROSINE-PROTEIN KINASE"/>
    <property type="match status" value="1"/>
</dbReference>
<evidence type="ECO:0000256" key="7">
    <source>
        <dbReference type="SAM" id="Phobius"/>
    </source>
</evidence>
<feature type="transmembrane region" description="Helical" evidence="7">
    <location>
        <begin position="31"/>
        <end position="52"/>
    </location>
</feature>
<evidence type="ECO:0000256" key="4">
    <source>
        <dbReference type="ARBA" id="ARBA00022989"/>
    </source>
</evidence>
<dbReference type="EMBL" id="VORB01000007">
    <property type="protein sequence ID" value="TXC78360.1"/>
    <property type="molecule type" value="Genomic_DNA"/>
</dbReference>
<feature type="transmembrane region" description="Helical" evidence="7">
    <location>
        <begin position="299"/>
        <end position="320"/>
    </location>
</feature>
<accession>A0A5C6V088</accession>
<evidence type="ECO:0000256" key="6">
    <source>
        <dbReference type="SAM" id="Coils"/>
    </source>
</evidence>
<dbReference type="GO" id="GO:0005886">
    <property type="term" value="C:plasma membrane"/>
    <property type="evidence" value="ECO:0007669"/>
    <property type="project" value="UniProtKB-SubCell"/>
</dbReference>
<evidence type="ECO:0000259" key="8">
    <source>
        <dbReference type="Pfam" id="PF02706"/>
    </source>
</evidence>
<evidence type="ECO:0000313" key="9">
    <source>
        <dbReference type="EMBL" id="TXC78360.1"/>
    </source>
</evidence>
<dbReference type="GO" id="GO:0004713">
    <property type="term" value="F:protein tyrosine kinase activity"/>
    <property type="evidence" value="ECO:0007669"/>
    <property type="project" value="TreeGrafter"/>
</dbReference>
<gene>
    <name evidence="9" type="ORF">FRX97_08500</name>
</gene>
<evidence type="ECO:0000256" key="3">
    <source>
        <dbReference type="ARBA" id="ARBA00022692"/>
    </source>
</evidence>
<dbReference type="InterPro" id="IPR050445">
    <property type="entry name" value="Bact_polysacc_biosynth/exp"/>
</dbReference>
<keyword evidence="3 7" id="KW-0812">Transmembrane</keyword>
<evidence type="ECO:0000313" key="10">
    <source>
        <dbReference type="Proteomes" id="UP000321168"/>
    </source>
</evidence>
<proteinExistence type="predicted"/>
<dbReference type="Pfam" id="PF02706">
    <property type="entry name" value="Wzz"/>
    <property type="match status" value="1"/>
</dbReference>
<evidence type="ECO:0000256" key="1">
    <source>
        <dbReference type="ARBA" id="ARBA00004651"/>
    </source>
</evidence>
<sequence length="326" mass="37021">MPAIIYHSWKLMQEQFSFGDIVPLIRKNFKVIAGLTILAGVLAGIFSGPSFIKPRFKSSAIVYPSNLSPYSKETRTEQLIQLLQSSDIRDTLVKKFDLYKKYEIEAGKPGAKFEVEKAYNDFVGINKTKFESIEINVEDYSPDTAMLMVREIITQVNLKARKLQREKSAEILVMTGEQIDYYEAHLDSVEKRLNELREQYGLLDYETQTQEVTQGYFRVAAAGKGGEAKRKAEKILEGLAKHGGEFQRLSVLKELGEEELAELYTENQSALNDINKKLTYTNEVVSPAVPDKKSYPIRWLIVFTAVFATALFSTLLLLVFNASKSW</sequence>
<protein>
    <recommendedName>
        <fullName evidence="8">Polysaccharide chain length determinant N-terminal domain-containing protein</fullName>
    </recommendedName>
</protein>
<dbReference type="Proteomes" id="UP000321168">
    <property type="component" value="Unassembled WGS sequence"/>
</dbReference>
<keyword evidence="5 7" id="KW-0472">Membrane</keyword>
<reference evidence="9 10" key="1">
    <citation type="submission" date="2019-08" db="EMBL/GenBank/DDBJ databases">
        <title>Genome of Luteibaculum oceani JCM 18817.</title>
        <authorList>
            <person name="Bowman J.P."/>
        </authorList>
    </citation>
    <scope>NUCLEOTIDE SEQUENCE [LARGE SCALE GENOMIC DNA]</scope>
    <source>
        <strain evidence="9 10">JCM 18817</strain>
    </source>
</reference>
<keyword evidence="4 7" id="KW-1133">Transmembrane helix</keyword>
<evidence type="ECO:0000256" key="2">
    <source>
        <dbReference type="ARBA" id="ARBA00022475"/>
    </source>
</evidence>
<feature type="coiled-coil region" evidence="6">
    <location>
        <begin position="179"/>
        <end position="206"/>
    </location>
</feature>
<comment type="subcellular location">
    <subcellularLocation>
        <location evidence="1">Cell membrane</location>
        <topology evidence="1">Multi-pass membrane protein</topology>
    </subcellularLocation>
</comment>
<name>A0A5C6V088_9FLAO</name>
<dbReference type="OrthoDB" id="108548at2"/>
<dbReference type="AlphaFoldDB" id="A0A5C6V088"/>
<comment type="caution">
    <text evidence="9">The sequence shown here is derived from an EMBL/GenBank/DDBJ whole genome shotgun (WGS) entry which is preliminary data.</text>
</comment>
<organism evidence="9 10">
    <name type="scientific">Luteibaculum oceani</name>
    <dbReference type="NCBI Taxonomy" id="1294296"/>
    <lineage>
        <taxon>Bacteria</taxon>
        <taxon>Pseudomonadati</taxon>
        <taxon>Bacteroidota</taxon>
        <taxon>Flavobacteriia</taxon>
        <taxon>Flavobacteriales</taxon>
        <taxon>Luteibaculaceae</taxon>
        <taxon>Luteibaculum</taxon>
    </lineage>
</organism>
<keyword evidence="2" id="KW-1003">Cell membrane</keyword>
<dbReference type="PANTHER" id="PTHR32309:SF13">
    <property type="entry name" value="FERRIC ENTEROBACTIN TRANSPORT PROTEIN FEPE"/>
    <property type="match status" value="1"/>
</dbReference>